<dbReference type="SUPFAM" id="SSF50978">
    <property type="entry name" value="WD40 repeat-like"/>
    <property type="match status" value="1"/>
</dbReference>
<feature type="repeat" description="WD" evidence="9">
    <location>
        <begin position="62"/>
        <end position="104"/>
    </location>
</feature>
<evidence type="ECO:0000256" key="6">
    <source>
        <dbReference type="ARBA" id="ARBA00023242"/>
    </source>
</evidence>
<dbReference type="PANTHER" id="PTHR22851">
    <property type="entry name" value="U3 SMALL NUCLEOLAR RNA U3 SNORNA ASSOCIATED PROTEIN"/>
    <property type="match status" value="1"/>
</dbReference>
<dbReference type="Gene3D" id="2.130.10.10">
    <property type="entry name" value="YVTN repeat-like/Quinoprotein amine dehydrogenase"/>
    <property type="match status" value="2"/>
</dbReference>
<organism evidence="12 13">
    <name type="scientific">Aphidius gifuensis</name>
    <name type="common">Parasitoid wasp</name>
    <dbReference type="NCBI Taxonomy" id="684658"/>
    <lineage>
        <taxon>Eukaryota</taxon>
        <taxon>Metazoa</taxon>
        <taxon>Ecdysozoa</taxon>
        <taxon>Arthropoda</taxon>
        <taxon>Hexapoda</taxon>
        <taxon>Insecta</taxon>
        <taxon>Pterygota</taxon>
        <taxon>Neoptera</taxon>
        <taxon>Endopterygota</taxon>
        <taxon>Hymenoptera</taxon>
        <taxon>Apocrita</taxon>
        <taxon>Ichneumonoidea</taxon>
        <taxon>Braconidae</taxon>
        <taxon>Aphidiinae</taxon>
        <taxon>Aphidius</taxon>
    </lineage>
</organism>
<name>A0A834XYM2_APHGI</name>
<comment type="similarity">
    <text evidence="2">Belongs to the WD repeat DCAF13/WDSOF1 family.</text>
</comment>
<gene>
    <name evidence="12" type="ORF">HCN44_006301</name>
</gene>
<sequence>MKVKVLSRNPDEHLRETKRDIHKVQRNYDRNEHPFEAAREYMAAVRNVKLTRIFAKPFIHNLEGHKDGVSCVAKHPGKLSNLLSGSFNGEVIIWNLPTAKAERTILAHDGIVRGIAFDNEGEHFFTVGDDTAIKLWKTYPNDDEEIETPVNTIITKDPISGISHHKSTKEYVTSSDNIVSLWEETRNTSLKEITWGNDRIHDIKFNNVQTNLFASCVSNRDVILYDIRNKAPIRAVTLDLKANKLCWNPMEAYTFTTANEDFTSFTFDIRQFSKPVNIHMDHVGAVTDIDYSPTGKEFITASFDRTIRIFETSKGHSREIYHTKRMQIVTCVAWSLDNKYVISGSDEMNLRVWKSNASEKLGALKPRERAALNYSSALIDKFAAHPQVKRIARHRHVPKPIYKAQAEQKSIREREKRKEANRRRHSKPGSVPYVAERAKHIVDVKE</sequence>
<evidence type="ECO:0000256" key="2">
    <source>
        <dbReference type="ARBA" id="ARBA00005649"/>
    </source>
</evidence>
<comment type="caution">
    <text evidence="12">The sequence shown here is derived from an EMBL/GenBank/DDBJ whole genome shotgun (WGS) entry which is preliminary data.</text>
</comment>
<dbReference type="InterPro" id="IPR036322">
    <property type="entry name" value="WD40_repeat_dom_sf"/>
</dbReference>
<dbReference type="EMBL" id="JACMRX010000003">
    <property type="protein sequence ID" value="KAF7993241.1"/>
    <property type="molecule type" value="Genomic_DNA"/>
</dbReference>
<dbReference type="GO" id="GO:0000462">
    <property type="term" value="P:maturation of SSU-rRNA from tricistronic rRNA transcript (SSU-rRNA, 5.8S rRNA, LSU-rRNA)"/>
    <property type="evidence" value="ECO:0007669"/>
    <property type="project" value="TreeGrafter"/>
</dbReference>
<keyword evidence="6" id="KW-0539">Nucleus</keyword>
<dbReference type="GO" id="GO:0016567">
    <property type="term" value="P:protein ubiquitination"/>
    <property type="evidence" value="ECO:0007669"/>
    <property type="project" value="UniProtKB-UniPathway"/>
</dbReference>
<evidence type="ECO:0000256" key="3">
    <source>
        <dbReference type="ARBA" id="ARBA00021762"/>
    </source>
</evidence>
<dbReference type="PANTHER" id="PTHR22851:SF0">
    <property type="entry name" value="DDB1- AND CUL4-ASSOCIATED FACTOR 13"/>
    <property type="match status" value="1"/>
</dbReference>
<dbReference type="InterPro" id="IPR015943">
    <property type="entry name" value="WD40/YVTN_repeat-like_dom_sf"/>
</dbReference>
<feature type="compositionally biased region" description="Basic and acidic residues" evidence="10">
    <location>
        <begin position="409"/>
        <end position="418"/>
    </location>
</feature>
<dbReference type="InterPro" id="IPR051733">
    <property type="entry name" value="WD_repeat_DCAF13/WDSOF1"/>
</dbReference>
<comment type="subcellular location">
    <subcellularLocation>
        <location evidence="1">Nucleus</location>
        <location evidence="1">Nucleolus</location>
    </subcellularLocation>
</comment>
<dbReference type="SMART" id="SM00320">
    <property type="entry name" value="WD40"/>
    <property type="match status" value="6"/>
</dbReference>
<keyword evidence="13" id="KW-1185">Reference proteome</keyword>
<evidence type="ECO:0000256" key="7">
    <source>
        <dbReference type="ARBA" id="ARBA00023274"/>
    </source>
</evidence>
<dbReference type="PROSITE" id="PS50294">
    <property type="entry name" value="WD_REPEATS_REGION"/>
    <property type="match status" value="3"/>
</dbReference>
<dbReference type="InterPro" id="IPR019775">
    <property type="entry name" value="WD40_repeat_CS"/>
</dbReference>
<evidence type="ECO:0000256" key="9">
    <source>
        <dbReference type="PROSITE-ProRule" id="PRU00221"/>
    </source>
</evidence>
<evidence type="ECO:0000259" key="11">
    <source>
        <dbReference type="Pfam" id="PF04158"/>
    </source>
</evidence>
<evidence type="ECO:0000313" key="13">
    <source>
        <dbReference type="Proteomes" id="UP000639338"/>
    </source>
</evidence>
<evidence type="ECO:0000256" key="1">
    <source>
        <dbReference type="ARBA" id="ARBA00004604"/>
    </source>
</evidence>
<evidence type="ECO:0000313" key="12">
    <source>
        <dbReference type="EMBL" id="KAF7993241.1"/>
    </source>
</evidence>
<evidence type="ECO:0000256" key="4">
    <source>
        <dbReference type="ARBA" id="ARBA00022574"/>
    </source>
</evidence>
<evidence type="ECO:0000256" key="10">
    <source>
        <dbReference type="SAM" id="MobiDB-lite"/>
    </source>
</evidence>
<protein>
    <recommendedName>
        <fullName evidence="3">DDB1- and CUL4-associated factor 13</fullName>
    </recommendedName>
    <alternativeName>
        <fullName evidence="8">WD repeat and SOF domain-containing protein 1</fullName>
    </alternativeName>
</protein>
<keyword evidence="7" id="KW-0687">Ribonucleoprotein</keyword>
<proteinExistence type="inferred from homology"/>
<dbReference type="PROSITE" id="PS50082">
    <property type="entry name" value="WD_REPEATS_2"/>
    <property type="match status" value="4"/>
</dbReference>
<dbReference type="AlphaFoldDB" id="A0A834XYM2"/>
<keyword evidence="4 9" id="KW-0853">WD repeat</keyword>
<dbReference type="OrthoDB" id="10249065at2759"/>
<dbReference type="InterPro" id="IPR001680">
    <property type="entry name" value="WD40_rpt"/>
</dbReference>
<dbReference type="GO" id="GO:0032040">
    <property type="term" value="C:small-subunit processome"/>
    <property type="evidence" value="ECO:0007669"/>
    <property type="project" value="TreeGrafter"/>
</dbReference>
<dbReference type="Pfam" id="PF04158">
    <property type="entry name" value="Sof1"/>
    <property type="match status" value="1"/>
</dbReference>
<accession>A0A834XYM2</accession>
<dbReference type="UniPathway" id="UPA00143"/>
<keyword evidence="5" id="KW-0677">Repeat</keyword>
<dbReference type="PROSITE" id="PS00678">
    <property type="entry name" value="WD_REPEATS_1"/>
    <property type="match status" value="1"/>
</dbReference>
<reference evidence="12 13" key="1">
    <citation type="submission" date="2020-08" db="EMBL/GenBank/DDBJ databases">
        <title>Aphidius gifuensis genome sequencing and assembly.</title>
        <authorList>
            <person name="Du Z."/>
        </authorList>
    </citation>
    <scope>NUCLEOTIDE SEQUENCE [LARGE SCALE GENOMIC DNA]</scope>
    <source>
        <strain evidence="12">YNYX2018</strain>
        <tissue evidence="12">Adults</tissue>
    </source>
</reference>
<dbReference type="Proteomes" id="UP000639338">
    <property type="component" value="Unassembled WGS sequence"/>
</dbReference>
<feature type="repeat" description="WD" evidence="9">
    <location>
        <begin position="105"/>
        <end position="137"/>
    </location>
</feature>
<feature type="repeat" description="WD" evidence="9">
    <location>
        <begin position="279"/>
        <end position="320"/>
    </location>
</feature>
<feature type="domain" description="Sof1-like protein" evidence="11">
    <location>
        <begin position="355"/>
        <end position="441"/>
    </location>
</feature>
<feature type="repeat" description="WD" evidence="9">
    <location>
        <begin position="329"/>
        <end position="363"/>
    </location>
</feature>
<evidence type="ECO:0000256" key="8">
    <source>
        <dbReference type="ARBA" id="ARBA00032239"/>
    </source>
</evidence>
<feature type="region of interest" description="Disordered" evidence="10">
    <location>
        <begin position="404"/>
        <end position="436"/>
    </location>
</feature>
<evidence type="ECO:0000256" key="5">
    <source>
        <dbReference type="ARBA" id="ARBA00022737"/>
    </source>
</evidence>
<dbReference type="InterPro" id="IPR007287">
    <property type="entry name" value="Sof1"/>
</dbReference>
<dbReference type="Pfam" id="PF00400">
    <property type="entry name" value="WD40"/>
    <property type="match status" value="4"/>
</dbReference>